<dbReference type="EMBL" id="PKRU02000013">
    <property type="protein sequence ID" value="RPD37327.1"/>
    <property type="molecule type" value="Genomic_DNA"/>
</dbReference>
<evidence type="ECO:0000313" key="1">
    <source>
        <dbReference type="EMBL" id="RPD37327.1"/>
    </source>
</evidence>
<reference evidence="1 2" key="1">
    <citation type="submission" date="2018-11" db="EMBL/GenBank/DDBJ databases">
        <title>Genome Analysis of Haplotype D of Candidatus Liberibacter Solanacearum.</title>
        <authorList>
            <person name="Katsir L."/>
            <person name="Ruan Z."/>
            <person name="Santos Garcia D."/>
            <person name="Piasezky A."/>
            <person name="Jiang J."/>
            <person name="Sela N."/>
            <person name="Freilich S."/>
            <person name="Bahar O."/>
        </authorList>
    </citation>
    <scope>NUCLEOTIDE SEQUENCE [LARGE SCALE GENOMIC DNA]</scope>
    <source>
        <strain evidence="2">haplotype D1</strain>
    </source>
</reference>
<sequence>MQDKKWITGKDGQVNNLLRLATQFLVMPVSWARMHLIDIPNNMVGGGLGLSANVYRAKALVIGILGEELIRNTLIPLISGKDPRFDFSDPWEYAKALLNGVLHYERFSPVGKQSGWDILGPALGQAGRLGGAAYDAYTEKNRRKKGKAQAGLMKEVLNSTVPFQNMWYTKAAFDHFVREELDDAINPGGRKRAEAYRRKKIQRDKRN</sequence>
<gene>
    <name evidence="1" type="ORF">C0030_002895</name>
</gene>
<dbReference type="AlphaFoldDB" id="A0A3R7R9D8"/>
<evidence type="ECO:0000313" key="2">
    <source>
        <dbReference type="Proteomes" id="UP000236895"/>
    </source>
</evidence>
<protein>
    <submittedName>
        <fullName evidence="1">Uncharacterized protein</fullName>
    </submittedName>
</protein>
<proteinExistence type="predicted"/>
<organism evidence="1 2">
    <name type="scientific">Candidatus Liberibacter solanacearum</name>
    <dbReference type="NCBI Taxonomy" id="556287"/>
    <lineage>
        <taxon>Bacteria</taxon>
        <taxon>Pseudomonadati</taxon>
        <taxon>Pseudomonadota</taxon>
        <taxon>Alphaproteobacteria</taxon>
        <taxon>Hyphomicrobiales</taxon>
        <taxon>Rhizobiaceae</taxon>
        <taxon>Liberibacter</taxon>
    </lineage>
</organism>
<name>A0A3R7R9D8_9HYPH</name>
<comment type="caution">
    <text evidence="1">The sequence shown here is derived from an EMBL/GenBank/DDBJ whole genome shotgun (WGS) entry which is preliminary data.</text>
</comment>
<dbReference type="Proteomes" id="UP000236895">
    <property type="component" value="Unassembled WGS sequence"/>
</dbReference>
<accession>A0A3R7R9D8</accession>